<sequence length="178" mass="20959">MTTTTFFQREQKPIRGLNEEQLKEAFMLYEEKVANDIFNEVASEYGIEFTDEKTKDFLQVFISKALTQGMELANNPALVTDYYKEQKQIETDNRRGVIDGTDNTFYPCGIGEHWRTLSKILDDKYNHLYEPFMELMHLNKGLDEFNGITREYLDKFIMKTFQFVGELQPIQEHIADAR</sequence>
<dbReference type="EMBL" id="LOMO01000001">
    <property type="protein sequence ID" value="KXY51137.1"/>
    <property type="molecule type" value="Genomic_DNA"/>
</dbReference>
<proteinExistence type="predicted"/>
<gene>
    <name evidence="1" type="ORF">AT268_32065</name>
</gene>
<dbReference type="RefSeq" id="WP_061662475.1">
    <property type="nucleotide sequence ID" value="NZ_LOMO01000001.1"/>
</dbReference>
<comment type="caution">
    <text evidence="1">The sequence shown here is derived from an EMBL/GenBank/DDBJ whole genome shotgun (WGS) entry which is preliminary data.</text>
</comment>
<dbReference type="AlphaFoldDB" id="A0A9X0SPE8"/>
<dbReference type="Proteomes" id="UP000075476">
    <property type="component" value="Unassembled WGS sequence"/>
</dbReference>
<evidence type="ECO:0000313" key="2">
    <source>
        <dbReference type="Proteomes" id="UP000075476"/>
    </source>
</evidence>
<reference evidence="1 2" key="1">
    <citation type="submission" date="2015-12" db="EMBL/GenBank/DDBJ databases">
        <title>Bacillus cereus Group isolate.</title>
        <authorList>
            <person name="Kovac J."/>
        </authorList>
    </citation>
    <scope>NUCLEOTIDE SEQUENCE [LARGE SCALE GENOMIC DNA]</scope>
    <source>
        <strain evidence="1 2">FSL K6-0073</strain>
    </source>
</reference>
<evidence type="ECO:0000313" key="1">
    <source>
        <dbReference type="EMBL" id="KXY51137.1"/>
    </source>
</evidence>
<accession>A0A9X0SPE8</accession>
<organism evidence="1 2">
    <name type="scientific">Bacillus cereus</name>
    <dbReference type="NCBI Taxonomy" id="1396"/>
    <lineage>
        <taxon>Bacteria</taxon>
        <taxon>Bacillati</taxon>
        <taxon>Bacillota</taxon>
        <taxon>Bacilli</taxon>
        <taxon>Bacillales</taxon>
        <taxon>Bacillaceae</taxon>
        <taxon>Bacillus</taxon>
        <taxon>Bacillus cereus group</taxon>
    </lineage>
</organism>
<protein>
    <submittedName>
        <fullName evidence="1">Uncharacterized protein</fullName>
    </submittedName>
</protein>
<name>A0A9X0SPE8_BACCE</name>